<dbReference type="PROSITE" id="PS51257">
    <property type="entry name" value="PROKAR_LIPOPROTEIN"/>
    <property type="match status" value="1"/>
</dbReference>
<evidence type="ECO:0000256" key="2">
    <source>
        <dbReference type="ARBA" id="ARBA00022737"/>
    </source>
</evidence>
<dbReference type="Pfam" id="PF04270">
    <property type="entry name" value="Strep_his_triad"/>
    <property type="match status" value="5"/>
</dbReference>
<feature type="compositionally biased region" description="Low complexity" evidence="3">
    <location>
        <begin position="968"/>
        <end position="983"/>
    </location>
</feature>
<feature type="compositionally biased region" description="Low complexity" evidence="3">
    <location>
        <begin position="29"/>
        <end position="47"/>
    </location>
</feature>
<dbReference type="InterPro" id="IPR032675">
    <property type="entry name" value="LRR_dom_sf"/>
</dbReference>
<feature type="compositionally biased region" description="Low complexity" evidence="3">
    <location>
        <begin position="310"/>
        <end position="330"/>
    </location>
</feature>
<feature type="region of interest" description="Disordered" evidence="3">
    <location>
        <begin position="29"/>
        <end position="50"/>
    </location>
</feature>
<dbReference type="Proteomes" id="UP001549122">
    <property type="component" value="Unassembled WGS sequence"/>
</dbReference>
<evidence type="ECO:0000256" key="3">
    <source>
        <dbReference type="SAM" id="MobiDB-lite"/>
    </source>
</evidence>
<dbReference type="SMART" id="SM00365">
    <property type="entry name" value="LRR_SD22"/>
    <property type="match status" value="6"/>
</dbReference>
<feature type="region of interest" description="Disordered" evidence="3">
    <location>
        <begin position="1552"/>
        <end position="1603"/>
    </location>
</feature>
<dbReference type="Gene3D" id="3.80.10.10">
    <property type="entry name" value="Ribonuclease Inhibitor"/>
    <property type="match status" value="1"/>
</dbReference>
<feature type="compositionally biased region" description="Low complexity" evidence="3">
    <location>
        <begin position="204"/>
        <end position="213"/>
    </location>
</feature>
<feature type="compositionally biased region" description="Low complexity" evidence="3">
    <location>
        <begin position="1474"/>
        <end position="1493"/>
    </location>
</feature>
<keyword evidence="2" id="KW-0677">Repeat</keyword>
<evidence type="ECO:0000313" key="6">
    <source>
        <dbReference type="Proteomes" id="UP001549122"/>
    </source>
</evidence>
<evidence type="ECO:0008006" key="7">
    <source>
        <dbReference type="Google" id="ProtNLM"/>
    </source>
</evidence>
<keyword evidence="4" id="KW-0732">Signal</keyword>
<evidence type="ECO:0000256" key="1">
    <source>
        <dbReference type="ARBA" id="ARBA00022614"/>
    </source>
</evidence>
<dbReference type="PANTHER" id="PTHR46652">
    <property type="entry name" value="LEUCINE-RICH REPEAT AND IQ DOMAIN-CONTAINING PROTEIN 1-RELATED"/>
    <property type="match status" value="1"/>
</dbReference>
<proteinExistence type="predicted"/>
<dbReference type="InterPro" id="IPR037228">
    <property type="entry name" value="PhtA_dom_sf"/>
</dbReference>
<feature type="compositionally biased region" description="Acidic residues" evidence="3">
    <location>
        <begin position="1594"/>
        <end position="1603"/>
    </location>
</feature>
<dbReference type="InterPro" id="IPR001611">
    <property type="entry name" value="Leu-rich_rpt"/>
</dbReference>
<feature type="compositionally biased region" description="Acidic residues" evidence="3">
    <location>
        <begin position="1525"/>
        <end position="1538"/>
    </location>
</feature>
<dbReference type="InterPro" id="IPR023832">
    <property type="entry name" value="His_triad_protein"/>
</dbReference>
<feature type="region of interest" description="Disordered" evidence="3">
    <location>
        <begin position="385"/>
        <end position="437"/>
    </location>
</feature>
<evidence type="ECO:0000256" key="4">
    <source>
        <dbReference type="SAM" id="SignalP"/>
    </source>
</evidence>
<feature type="region of interest" description="Disordered" evidence="3">
    <location>
        <begin position="956"/>
        <end position="990"/>
    </location>
</feature>
<keyword evidence="1" id="KW-0433">Leucine-rich repeat</keyword>
<feature type="region of interest" description="Disordered" evidence="3">
    <location>
        <begin position="885"/>
        <end position="906"/>
    </location>
</feature>
<dbReference type="PANTHER" id="PTHR46652:SF3">
    <property type="entry name" value="LEUCINE-RICH REPEAT-CONTAINING PROTEIN 9"/>
    <property type="match status" value="1"/>
</dbReference>
<feature type="compositionally biased region" description="Basic and acidic residues" evidence="3">
    <location>
        <begin position="1507"/>
        <end position="1517"/>
    </location>
</feature>
<dbReference type="PROSITE" id="PS51450">
    <property type="entry name" value="LRR"/>
    <property type="match status" value="3"/>
</dbReference>
<feature type="region of interest" description="Disordered" evidence="3">
    <location>
        <begin position="1464"/>
        <end position="1538"/>
    </location>
</feature>
<dbReference type="EMBL" id="JBEPLO010000020">
    <property type="protein sequence ID" value="MET3558642.1"/>
    <property type="molecule type" value="Genomic_DNA"/>
</dbReference>
<protein>
    <recommendedName>
        <fullName evidence="7">Pneumococcal-type histidine triad protein</fullName>
    </recommendedName>
</protein>
<dbReference type="SUPFAM" id="SSF52058">
    <property type="entry name" value="L domain-like"/>
    <property type="match status" value="1"/>
</dbReference>
<dbReference type="InterPro" id="IPR025875">
    <property type="entry name" value="Leu-rich_rpt_4"/>
</dbReference>
<dbReference type="InterPro" id="IPR006270">
    <property type="entry name" value="Strep_his_triad_rpt"/>
</dbReference>
<feature type="compositionally biased region" description="Polar residues" evidence="3">
    <location>
        <begin position="1552"/>
        <end position="1584"/>
    </location>
</feature>
<dbReference type="InterPro" id="IPR003591">
    <property type="entry name" value="Leu-rich_rpt_typical-subtyp"/>
</dbReference>
<evidence type="ECO:0000313" key="5">
    <source>
        <dbReference type="EMBL" id="MET3558642.1"/>
    </source>
</evidence>
<feature type="region of interest" description="Disordered" evidence="3">
    <location>
        <begin position="195"/>
        <end position="224"/>
    </location>
</feature>
<dbReference type="NCBIfam" id="TIGR01363">
    <property type="entry name" value="strep_his_triad"/>
    <property type="match status" value="2"/>
</dbReference>
<reference evidence="5 6" key="1">
    <citation type="submission" date="2024-06" db="EMBL/GenBank/DDBJ databases">
        <title>Genomic Encyclopedia of Type Strains, Phase IV (KMG-IV): sequencing the most valuable type-strain genomes for metagenomic binning, comparative biology and taxonomic classification.</title>
        <authorList>
            <person name="Goeker M."/>
        </authorList>
    </citation>
    <scope>NUCLEOTIDE SEQUENCE [LARGE SCALE GENOMIC DNA]</scope>
    <source>
        <strain evidence="5 6">DSM 28303</strain>
    </source>
</reference>
<dbReference type="SMART" id="SM00369">
    <property type="entry name" value="LRR_TYP"/>
    <property type="match status" value="6"/>
</dbReference>
<dbReference type="Gene3D" id="3.10.50.90">
    <property type="match status" value="3"/>
</dbReference>
<comment type="caution">
    <text evidence="5">The sequence shown here is derived from an EMBL/GenBank/DDBJ whole genome shotgun (WGS) entry which is preliminary data.</text>
</comment>
<dbReference type="SMART" id="SM00364">
    <property type="entry name" value="LRR_BAC"/>
    <property type="match status" value="7"/>
</dbReference>
<accession>A0ABV2FJE9</accession>
<keyword evidence="6" id="KW-1185">Reference proteome</keyword>
<feature type="signal peptide" evidence="4">
    <location>
        <begin position="1"/>
        <end position="28"/>
    </location>
</feature>
<dbReference type="Pfam" id="PF12799">
    <property type="entry name" value="LRR_4"/>
    <property type="match status" value="1"/>
</dbReference>
<feature type="compositionally biased region" description="Pro residues" evidence="3">
    <location>
        <begin position="391"/>
        <end position="400"/>
    </location>
</feature>
<organism evidence="5 6">
    <name type="scientific">Streptococcus rupicaprae</name>
    <dbReference type="NCBI Taxonomy" id="759619"/>
    <lineage>
        <taxon>Bacteria</taxon>
        <taxon>Bacillati</taxon>
        <taxon>Bacillota</taxon>
        <taxon>Bacilli</taxon>
        <taxon>Lactobacillales</taxon>
        <taxon>Streptococcaceae</taxon>
        <taxon>Streptococcus</taxon>
    </lineage>
</organism>
<feature type="compositionally biased region" description="Polar residues" evidence="3">
    <location>
        <begin position="258"/>
        <end position="289"/>
    </location>
</feature>
<name>A0ABV2FJE9_9STRE</name>
<gene>
    <name evidence="5" type="ORF">ABID29_001768</name>
</gene>
<sequence>MKKKKWLPLTGLVLVCHLALTACQTKTANETTTTSTSQTTSSSSKKTPSSDKKQAIVVTEIKADGYTTLVDGKSKFVKGKVPKDAKFSEETLAPKDYKLDKKDIQYEVEQGYIIKLKDRFYYYPKEKSANASKRTEKAIPGVTVPTSDGFQLTDDSKILSKTKDGIVVDHDGHSHFIFYSDLKDTKFAHLIPQGADLSQKPSGTTASATASSTHQSGKTSANDGHHYVFNPADIVAEDEFGYTVRHEDHFHYIPKSSLGGTYTSAKPGNGSVGTNQAPSFAEAPSNQAEKPSDPVNHHTPSGPEKPNAPTSPGISTPSNPSIPSNPSAPSKKIAGIDYPTSDGFLFDGSGIKGWTDLGLLVDHDGHLHLILKSDLARSKWKHLLKEDTTKPTPPPVAPEPSKPEQPTVPNKPSEPAKPEQPTVPSKPSEQAKPETPERDLLAEKQAYLAKELGLNPEDIQITDQNGQKLFIYPHGDHSHAIAADKVIIGQPIEDPHADPHAHQAVGMATLKAIGFDDDIIQDILHADAPTPFPATETNPENMKAWLATVKSLNIGQRENALKRFGLDLMPNLETLGVGFTKIDDVTPILKFKQLKNLFLTDTGITDYSFLKELPNLEGIDISQNGLTSLDFLKDYPQLKTLAVTGSNLTDISVLSHLPNLESLNLDYNQLTDLTPLANLSKLKVVSLDHNKITDLSALSQKSDLTRLFVSHNEGVKLATLKAPNLEELTAEHSGLTSLGFVRHLPALVSLNASQNAISSLSGLDQAANLRTLNVSENQIASLRLPAGPAKLETLNISHNRLTSLEGIQNFEALDQLNAGHNQLATLSISQPNKSITYLEVNNNHIPAEELEPNEQKIPNGIARYFPSTRGGDISENSVIADDHTDELPTATDDQEQPSPEAELSDIDIKRNYIAKHTNLPADQVVLMETDKGQAFMYPHGNHHHVIYLKDIDVTQPFDDGHGNRQTTPSAPSEPSIPSEPSKPSDQDVAPLPENLEKKRRELAESLGLSTENLRPVTANGKVIGFEYPHEDHYHTILISDEETEKPEHSPEEVKELKAHVRKLYGLLKGTPVSIKNGLVTFAIPHPHQPYDPSIDYYSDEPDPRFDAGHVHPYAVALDRIEIPKKTGNPELDYENELLAFSKLSGIPVSQVKIEKDKFFVLPGHGHDHYINILNAEKGLKAYKENSLPEIKPHLAVGEFSKETIEAELDRIQELAKATFDPESLDYRRILRALDQHRADIDSGTRSSTQAYLDALKDFEKRHVLKETPEPSSEMAENPLEKQYNQLSDQIKKLSDKTLKSYGIDRSALLERLKSAAIDQNKVGIDAIEGYIKAIVRTEAAPNDHLPRVAYMDYFLRHVDSEFLPADLREKVAENILALRKDERNQTFRTQLEQLVALKEQVKQAIAQAQKQPVKLGTSYEEVNKAKTDLVGHVNHWAGIFHYAITDQEKTDGFDRNLQVMPAIKPEANQDDSQPVTTEPVSETPPSDPSGPADSPEKPEKPSVPAPKDTEKEDKALPKEPLNSNTDEEEGFLDGFTTEELEELLAGLNKVSNQVGSGQDLSSPETGITTENITQAEKAVSSSGKSQDEQPTPKEDEDDDEDLFDAINDEDLDAFRSGWEALKKQRGNIDLYGTD</sequence>
<dbReference type="InterPro" id="IPR050836">
    <property type="entry name" value="SDS22/Internalin_LRR"/>
</dbReference>
<dbReference type="SUPFAM" id="SSF142887">
    <property type="entry name" value="PhtA domain-like"/>
    <property type="match status" value="3"/>
</dbReference>
<feature type="chain" id="PRO_5046043041" description="Pneumococcal-type histidine triad protein" evidence="4">
    <location>
        <begin position="29"/>
        <end position="1634"/>
    </location>
</feature>
<feature type="region of interest" description="Disordered" evidence="3">
    <location>
        <begin position="253"/>
        <end position="334"/>
    </location>
</feature>